<sequence length="133" mass="14451">MQTTFSRVLVRILAGALLLAASVGVVSFVGPAITFTVNVLYEGSSKAAGVTYEYSGSQYASELYLVEVRSLAGTRYELRIGPHAAEEYYPVEVRFGAGEPRIHVVEWRADSVAVTFESGNSVQVPADNFRSVR</sequence>
<dbReference type="Proteomes" id="UP000440096">
    <property type="component" value="Unassembled WGS sequence"/>
</dbReference>
<evidence type="ECO:0000313" key="1">
    <source>
        <dbReference type="EMBL" id="MTD58077.1"/>
    </source>
</evidence>
<comment type="caution">
    <text evidence="1">The sequence shown here is derived from an EMBL/GenBank/DDBJ whole genome shotgun (WGS) entry which is preliminary data.</text>
</comment>
<name>A0A6N7YYA8_9PSEU</name>
<evidence type="ECO:0000313" key="2">
    <source>
        <dbReference type="Proteomes" id="UP000440096"/>
    </source>
</evidence>
<dbReference type="AlphaFoldDB" id="A0A6N7YYA8"/>
<accession>A0A6N7YYA8</accession>
<proteinExistence type="predicted"/>
<protein>
    <submittedName>
        <fullName evidence="1">Uncharacterized protein</fullName>
    </submittedName>
</protein>
<dbReference type="OrthoDB" id="3691824at2"/>
<gene>
    <name evidence="1" type="ORF">GKO32_29460</name>
</gene>
<organism evidence="1 2">
    <name type="scientific">Amycolatopsis pithecellobii</name>
    <dbReference type="NCBI Taxonomy" id="664692"/>
    <lineage>
        <taxon>Bacteria</taxon>
        <taxon>Bacillati</taxon>
        <taxon>Actinomycetota</taxon>
        <taxon>Actinomycetes</taxon>
        <taxon>Pseudonocardiales</taxon>
        <taxon>Pseudonocardiaceae</taxon>
        <taxon>Amycolatopsis</taxon>
    </lineage>
</organism>
<keyword evidence="2" id="KW-1185">Reference proteome</keyword>
<dbReference type="RefSeq" id="WP_154760169.1">
    <property type="nucleotide sequence ID" value="NZ_WMBA01000059.1"/>
</dbReference>
<reference evidence="1 2" key="1">
    <citation type="submission" date="2019-11" db="EMBL/GenBank/DDBJ databases">
        <title>Draft genome of Amycolatopsis RM579.</title>
        <authorList>
            <person name="Duangmal K."/>
            <person name="Mingma R."/>
        </authorList>
    </citation>
    <scope>NUCLEOTIDE SEQUENCE [LARGE SCALE GENOMIC DNA]</scope>
    <source>
        <strain evidence="1 2">RM579</strain>
    </source>
</reference>
<dbReference type="EMBL" id="WMBA01000059">
    <property type="protein sequence ID" value="MTD58077.1"/>
    <property type="molecule type" value="Genomic_DNA"/>
</dbReference>